<name>A0A1H9HI12_9LACT</name>
<protein>
    <submittedName>
        <fullName evidence="2">Uncharacterized protein</fullName>
    </submittedName>
</protein>
<keyword evidence="3" id="KW-1185">Reference proteome</keyword>
<evidence type="ECO:0000256" key="1">
    <source>
        <dbReference type="SAM" id="Phobius"/>
    </source>
</evidence>
<dbReference type="RefSeq" id="WP_089745752.1">
    <property type="nucleotide sequence ID" value="NZ_FOGF01000002.1"/>
</dbReference>
<evidence type="ECO:0000313" key="2">
    <source>
        <dbReference type="EMBL" id="SEQ61991.1"/>
    </source>
</evidence>
<feature type="transmembrane region" description="Helical" evidence="1">
    <location>
        <begin position="161"/>
        <end position="181"/>
    </location>
</feature>
<dbReference type="STRING" id="137733.SAMN05421767_102107"/>
<feature type="transmembrane region" description="Helical" evidence="1">
    <location>
        <begin position="94"/>
        <end position="119"/>
    </location>
</feature>
<proteinExistence type="predicted"/>
<dbReference type="Proteomes" id="UP000198556">
    <property type="component" value="Unassembled WGS sequence"/>
</dbReference>
<reference evidence="2 3" key="1">
    <citation type="submission" date="2016-10" db="EMBL/GenBank/DDBJ databases">
        <authorList>
            <person name="de Groot N.N."/>
        </authorList>
    </citation>
    <scope>NUCLEOTIDE SEQUENCE [LARGE SCALE GENOMIC DNA]</scope>
    <source>
        <strain evidence="2 3">DSM 15827</strain>
    </source>
</reference>
<feature type="transmembrane region" description="Helical" evidence="1">
    <location>
        <begin position="131"/>
        <end position="154"/>
    </location>
</feature>
<feature type="transmembrane region" description="Helical" evidence="1">
    <location>
        <begin position="16"/>
        <end position="35"/>
    </location>
</feature>
<accession>A0A1H9HI12</accession>
<keyword evidence="1" id="KW-0812">Transmembrane</keyword>
<feature type="transmembrane region" description="Helical" evidence="1">
    <location>
        <begin position="193"/>
        <end position="211"/>
    </location>
</feature>
<keyword evidence="1" id="KW-0472">Membrane</keyword>
<keyword evidence="1" id="KW-1133">Transmembrane helix</keyword>
<feature type="transmembrane region" description="Helical" evidence="1">
    <location>
        <begin position="55"/>
        <end position="73"/>
    </location>
</feature>
<dbReference type="EMBL" id="FOGF01000002">
    <property type="protein sequence ID" value="SEQ61991.1"/>
    <property type="molecule type" value="Genomic_DNA"/>
</dbReference>
<organism evidence="2 3">
    <name type="scientific">Granulicatella balaenopterae</name>
    <dbReference type="NCBI Taxonomy" id="137733"/>
    <lineage>
        <taxon>Bacteria</taxon>
        <taxon>Bacillati</taxon>
        <taxon>Bacillota</taxon>
        <taxon>Bacilli</taxon>
        <taxon>Lactobacillales</taxon>
        <taxon>Carnobacteriaceae</taxon>
        <taxon>Granulicatella</taxon>
    </lineage>
</organism>
<gene>
    <name evidence="2" type="ORF">SAMN05421767_102107</name>
</gene>
<dbReference type="AlphaFoldDB" id="A0A1H9HI12"/>
<evidence type="ECO:0000313" key="3">
    <source>
        <dbReference type="Proteomes" id="UP000198556"/>
    </source>
</evidence>
<sequence>MDKVKYRLRYFHETKYIILPLFILYLIQFMMNAIFSEEAILVFSREEGENLFQNIHWLLIYLTPCLLPLNYFNDQLTDLNIFEMVRKDMKGKHFWQVMSSLFIFVMTYCIISISLALILSHTHYSLGAWTIFLIEFVCAIATLLLIGVIVSLVFRTNISFLIMLVMIILSFYADHGAILLPTYPSEMVNFQSLLTRIILLVIALLVTYVIFKRYELYGKKG</sequence>